<dbReference type="AlphaFoldDB" id="A0A175RCI9"/>
<dbReference type="InterPro" id="IPR036388">
    <property type="entry name" value="WH-like_DNA-bd_sf"/>
</dbReference>
<name>A0A175RCI9_9HYPH</name>
<dbReference type="Proteomes" id="UP000078272">
    <property type="component" value="Unassembled WGS sequence"/>
</dbReference>
<dbReference type="STRING" id="401562.NS365_14900"/>
<dbReference type="Gene3D" id="1.10.10.10">
    <property type="entry name" value="Winged helix-like DNA-binding domain superfamily/Winged helix DNA-binding domain"/>
    <property type="match status" value="1"/>
</dbReference>
<dbReference type="GO" id="GO:0043565">
    <property type="term" value="F:sequence-specific DNA binding"/>
    <property type="evidence" value="ECO:0007669"/>
    <property type="project" value="InterPro"/>
</dbReference>
<gene>
    <name evidence="2" type="ORF">NS226_01530</name>
</gene>
<dbReference type="InterPro" id="IPR010921">
    <property type="entry name" value="Trp_repressor/repl_initiator"/>
</dbReference>
<evidence type="ECO:0000313" key="3">
    <source>
        <dbReference type="Proteomes" id="UP000078272"/>
    </source>
</evidence>
<organism evidence="2 3">
    <name type="scientific">Aureimonas ureilytica</name>
    <dbReference type="NCBI Taxonomy" id="401562"/>
    <lineage>
        <taxon>Bacteria</taxon>
        <taxon>Pseudomonadati</taxon>
        <taxon>Pseudomonadota</taxon>
        <taxon>Alphaproteobacteria</taxon>
        <taxon>Hyphomicrobiales</taxon>
        <taxon>Aurantimonadaceae</taxon>
        <taxon>Aureimonas</taxon>
    </lineage>
</organism>
<dbReference type="SUPFAM" id="SSF48295">
    <property type="entry name" value="TrpR-like"/>
    <property type="match status" value="1"/>
</dbReference>
<comment type="similarity">
    <text evidence="1">Belongs to the transposase 8 family.</text>
</comment>
<dbReference type="GO" id="GO:0006313">
    <property type="term" value="P:DNA transposition"/>
    <property type="evidence" value="ECO:0007669"/>
    <property type="project" value="InterPro"/>
</dbReference>
<accession>A0A175RCI9</accession>
<dbReference type="Pfam" id="PF01527">
    <property type="entry name" value="HTH_Tnp_1"/>
    <property type="match status" value="1"/>
</dbReference>
<protein>
    <submittedName>
        <fullName evidence="2">Transposase</fullName>
    </submittedName>
</protein>
<sequence length="130" mass="14509">MTGSYPKAEVLPGPERRRSWSTAEKLSMVQETYETDVTVSLVARRHGVAPNQLFRWRKLAAQGALVATRAQEDVVAASEYRALQAQVRELHRLLGKKTLETEILKEALEVAAGPKKALLRSLSWPKDGSR</sequence>
<dbReference type="PANTHER" id="PTHR37936">
    <property type="entry name" value="TRANSPOSASE INSC FOR INSERTION ELEMENT IS2A-RELATED"/>
    <property type="match status" value="1"/>
</dbReference>
<comment type="caution">
    <text evidence="2">The sequence shown here is derived from an EMBL/GenBank/DDBJ whole genome shotgun (WGS) entry which is preliminary data.</text>
</comment>
<evidence type="ECO:0000313" key="2">
    <source>
        <dbReference type="EMBL" id="KTQ98250.1"/>
    </source>
</evidence>
<dbReference type="EMBL" id="LDPZ01000004">
    <property type="protein sequence ID" value="KTQ98250.1"/>
    <property type="molecule type" value="Genomic_DNA"/>
</dbReference>
<dbReference type="GO" id="GO:0004803">
    <property type="term" value="F:transposase activity"/>
    <property type="evidence" value="ECO:0007669"/>
    <property type="project" value="InterPro"/>
</dbReference>
<reference evidence="2 3" key="1">
    <citation type="journal article" date="2016" name="Front. Microbiol.">
        <title>Genomic Resource of Rice Seed Associated Bacteria.</title>
        <authorList>
            <person name="Midha S."/>
            <person name="Bansal K."/>
            <person name="Sharma S."/>
            <person name="Kumar N."/>
            <person name="Patil P.P."/>
            <person name="Chaudhry V."/>
            <person name="Patil P.B."/>
        </authorList>
    </citation>
    <scope>NUCLEOTIDE SEQUENCE [LARGE SCALE GENOMIC DNA]</scope>
    <source>
        <strain evidence="2 3">NS226</strain>
    </source>
</reference>
<dbReference type="InterPro" id="IPR002514">
    <property type="entry name" value="Transposase_8"/>
</dbReference>
<evidence type="ECO:0000256" key="1">
    <source>
        <dbReference type="ARBA" id="ARBA00009964"/>
    </source>
</evidence>
<dbReference type="PANTHER" id="PTHR37936:SF3">
    <property type="entry name" value="TRANSPOSASE INSC FOR INSERTION ELEMENT IS2A-RELATED"/>
    <property type="match status" value="1"/>
</dbReference>
<proteinExistence type="inferred from homology"/>
<dbReference type="PATRIC" id="fig|401562.3.peg.3187"/>